<sequence>MSSQSIWFAYDPQWASLIRARLNEVEISDLWLLENDTSNTTPRLILDKYLGNP</sequence>
<evidence type="ECO:0000313" key="2">
    <source>
        <dbReference type="Proteomes" id="UP000663881"/>
    </source>
</evidence>
<feature type="non-terminal residue" evidence="1">
    <location>
        <position position="53"/>
    </location>
</feature>
<dbReference type="EMBL" id="CAJOAY010024001">
    <property type="protein sequence ID" value="CAF4371067.1"/>
    <property type="molecule type" value="Genomic_DNA"/>
</dbReference>
<name>A0A820M9W9_9BILA</name>
<comment type="caution">
    <text evidence="1">The sequence shown here is derived from an EMBL/GenBank/DDBJ whole genome shotgun (WGS) entry which is preliminary data.</text>
</comment>
<organism evidence="1 2">
    <name type="scientific">Adineta steineri</name>
    <dbReference type="NCBI Taxonomy" id="433720"/>
    <lineage>
        <taxon>Eukaryota</taxon>
        <taxon>Metazoa</taxon>
        <taxon>Spiralia</taxon>
        <taxon>Gnathifera</taxon>
        <taxon>Rotifera</taxon>
        <taxon>Eurotatoria</taxon>
        <taxon>Bdelloidea</taxon>
        <taxon>Adinetida</taxon>
        <taxon>Adinetidae</taxon>
        <taxon>Adineta</taxon>
    </lineage>
</organism>
<accession>A0A820M9W9</accession>
<dbReference type="AlphaFoldDB" id="A0A820M9W9"/>
<gene>
    <name evidence="1" type="ORF">OKA104_LOCUS49839</name>
</gene>
<reference evidence="1" key="1">
    <citation type="submission" date="2021-02" db="EMBL/GenBank/DDBJ databases">
        <authorList>
            <person name="Nowell W R."/>
        </authorList>
    </citation>
    <scope>NUCLEOTIDE SEQUENCE</scope>
</reference>
<dbReference type="Proteomes" id="UP000663881">
    <property type="component" value="Unassembled WGS sequence"/>
</dbReference>
<proteinExistence type="predicted"/>
<evidence type="ECO:0000313" key="1">
    <source>
        <dbReference type="EMBL" id="CAF4371067.1"/>
    </source>
</evidence>
<protein>
    <submittedName>
        <fullName evidence="1">Uncharacterized protein</fullName>
    </submittedName>
</protein>